<dbReference type="Gene3D" id="3.90.1200.10">
    <property type="match status" value="1"/>
</dbReference>
<dbReference type="EMBL" id="GL945441">
    <property type="protein sequence ID" value="EGO20396.1"/>
    <property type="molecule type" value="Genomic_DNA"/>
</dbReference>
<dbReference type="PANTHER" id="PTHR22603:SF93">
    <property type="entry name" value="RE24176P"/>
    <property type="match status" value="1"/>
</dbReference>
<name>F8P9R7_SERL9</name>
<gene>
    <name evidence="2" type="ORF">SERLADRAFT_477932</name>
</gene>
<dbReference type="Proteomes" id="UP000008064">
    <property type="component" value="Unassembled WGS sequence"/>
</dbReference>
<dbReference type="GO" id="GO:0006646">
    <property type="term" value="P:phosphatidylethanolamine biosynthetic process"/>
    <property type="evidence" value="ECO:0007669"/>
    <property type="project" value="TreeGrafter"/>
</dbReference>
<dbReference type="KEGG" id="sla:SERLADRAFT_477932"/>
<dbReference type="Pfam" id="PF01633">
    <property type="entry name" value="Choline_kinase"/>
    <property type="match status" value="1"/>
</dbReference>
<sequence>MSQLSPELLISPCASISLETLRMPSVSPSPSLSVQSTSTSFSSLLADPEPQFGLSADVPSRVNGESTFLGVKGLRHVNAKLDARLYKSSNFATQLLAILVALGIPSWSKIEIPASAVKIFKVSGSLTNAVYFVSCPSEPSVRTLLLRIYGPSSGSLISRPRELHTLHVLSSEYRIGARVYGTFQNGRVEEYLDSVTLTPPDLRNKQISCWIGARMAELHSVDIAAVYKPPSINHVGGSSRHIGAKDNVNSWVLSARGVLALPAVSPIDRKALDMDLFYERWSQYIKWIEQTEKIEGKSKRVFAHNDTQYGNLLKLTKKLKEGTPEHWQIAVVDFEYASPNPLAFDIANHFHEWTADYHSSTPHILDPSRYPTLEERRNFYCAYLSHSLPSSSSCPPVPTPIVSEEAIMTLDRQVQIWSAASHGMWAIWGIVQARDDLVEGNNEPEFDYISYSRCRMELFYKGIEVLGI</sequence>
<organism>
    <name type="scientific">Serpula lacrymans var. lacrymans (strain S7.9)</name>
    <name type="common">Dry rot fungus</name>
    <dbReference type="NCBI Taxonomy" id="578457"/>
    <lineage>
        <taxon>Eukaryota</taxon>
        <taxon>Fungi</taxon>
        <taxon>Dikarya</taxon>
        <taxon>Basidiomycota</taxon>
        <taxon>Agaricomycotina</taxon>
        <taxon>Agaricomycetes</taxon>
        <taxon>Agaricomycetidae</taxon>
        <taxon>Boletales</taxon>
        <taxon>Coniophorineae</taxon>
        <taxon>Serpulaceae</taxon>
        <taxon>Serpula</taxon>
    </lineage>
</organism>
<dbReference type="OrthoDB" id="10267235at2759"/>
<dbReference type="GO" id="GO:0005737">
    <property type="term" value="C:cytoplasm"/>
    <property type="evidence" value="ECO:0007669"/>
    <property type="project" value="TreeGrafter"/>
</dbReference>
<evidence type="ECO:0000256" key="1">
    <source>
        <dbReference type="ARBA" id="ARBA00038211"/>
    </source>
</evidence>
<dbReference type="GO" id="GO:0004305">
    <property type="term" value="F:ethanolamine kinase activity"/>
    <property type="evidence" value="ECO:0007669"/>
    <property type="project" value="TreeGrafter"/>
</dbReference>
<evidence type="ECO:0000313" key="2">
    <source>
        <dbReference type="EMBL" id="EGO20396.1"/>
    </source>
</evidence>
<dbReference type="AlphaFoldDB" id="F8P9R7"/>
<dbReference type="CDD" id="cd05157">
    <property type="entry name" value="ETNK_euk"/>
    <property type="match status" value="1"/>
</dbReference>
<dbReference type="InterPro" id="IPR011009">
    <property type="entry name" value="Kinase-like_dom_sf"/>
</dbReference>
<comment type="similarity">
    <text evidence="1">Belongs to the choline/ethanolamine kinase family.</text>
</comment>
<proteinExistence type="inferred from homology"/>
<dbReference type="SUPFAM" id="SSF56112">
    <property type="entry name" value="Protein kinase-like (PK-like)"/>
    <property type="match status" value="1"/>
</dbReference>
<dbReference type="RefSeq" id="XP_007323141.1">
    <property type="nucleotide sequence ID" value="XM_007323079.1"/>
</dbReference>
<reference evidence="2" key="1">
    <citation type="submission" date="2011-04" db="EMBL/GenBank/DDBJ databases">
        <title>Evolution of plant cell wall degrading machinery underlies the functional diversity of forest fungi.</title>
        <authorList>
            <consortium name="US DOE Joint Genome Institute (JGI-PGF)"/>
            <person name="Eastwood D.C."/>
            <person name="Floudas D."/>
            <person name="Binder M."/>
            <person name="Majcherczyk A."/>
            <person name="Schneider P."/>
            <person name="Aerts A."/>
            <person name="Asiegbu F.O."/>
            <person name="Baker S.E."/>
            <person name="Barry K."/>
            <person name="Bendiksby M."/>
            <person name="Blumentritt M."/>
            <person name="Coutinho P.M."/>
            <person name="Cullen D."/>
            <person name="Cullen D."/>
            <person name="Gathman A."/>
            <person name="Goodell B."/>
            <person name="Henrissat B."/>
            <person name="Ihrmark K."/>
            <person name="Kauserud H."/>
            <person name="Kohler A."/>
            <person name="LaButti K."/>
            <person name="Lapidus A."/>
            <person name="Lavin J.L."/>
            <person name="Lee Y.-H."/>
            <person name="Lindquist E."/>
            <person name="Lilly W."/>
            <person name="Lucas S."/>
            <person name="Morin E."/>
            <person name="Murat C."/>
            <person name="Oguiza J.A."/>
            <person name="Park J."/>
            <person name="Pisabarro A.G."/>
            <person name="Riley R."/>
            <person name="Rosling A."/>
            <person name="Salamov A."/>
            <person name="Schmidt O."/>
            <person name="Schmutz J."/>
            <person name="Skrede I."/>
            <person name="Stenlid J."/>
            <person name="Wiebenga A."/>
            <person name="Xie X."/>
            <person name="Kues U."/>
            <person name="Hibbett D.S."/>
            <person name="Hoffmeister D."/>
            <person name="Hogberg N."/>
            <person name="Martin F."/>
            <person name="Grigoriev I.V."/>
            <person name="Watkinson S.C."/>
        </authorList>
    </citation>
    <scope>NUCLEOTIDE SEQUENCE</scope>
    <source>
        <strain evidence="2">S7.9</strain>
    </source>
</reference>
<dbReference type="HOGENOM" id="CLU_012712_5_1_1"/>
<accession>F8P9R7</accession>
<dbReference type="Gene3D" id="3.30.200.20">
    <property type="entry name" value="Phosphorylase Kinase, domain 1"/>
    <property type="match status" value="1"/>
</dbReference>
<protein>
    <recommendedName>
        <fullName evidence="3">Choline kinase N-terminal domain-containing protein</fullName>
    </recommendedName>
</protein>
<dbReference type="GeneID" id="18821093"/>
<dbReference type="GO" id="GO:0004103">
    <property type="term" value="F:choline kinase activity"/>
    <property type="evidence" value="ECO:0007669"/>
    <property type="project" value="TreeGrafter"/>
</dbReference>
<dbReference type="PANTHER" id="PTHR22603">
    <property type="entry name" value="CHOLINE/ETHANOALAMINE KINASE"/>
    <property type="match status" value="1"/>
</dbReference>
<evidence type="ECO:0008006" key="3">
    <source>
        <dbReference type="Google" id="ProtNLM"/>
    </source>
</evidence>